<sequence>LAFVVYTSGSTGVPKGVGITHATVVNAVDTLVTHAAITSGQRVLLAASFGFDVATFELFSALTTGGSVEIVRDVLELLERDTWDTDVICSVPSAFEELIDQLGDRIRPTALNISGEVLTPTLADRARALWPTARLINSYGPSETFYATAHLLDPDRPYPTSVPIGRPFPAVRAYILGPGLTLLPPGTPGELYLAGAGRGYQGQPALTADRFIPDPHGPPGSRMYRTGDLARLSPDGELHHLGRIDTQVKIRGYRIEPAEVETALTTHPHITQAAVVPHQTRDTTPYLAAYLVPAPGETTPDPARLRDHLAEHLPDYMIPAAYITLDRLPLSPNGKLDHQALPTPDLTSTTAFRPPRTPREEALATLFAEVLGLDR</sequence>
<dbReference type="Pfam" id="PF00501">
    <property type="entry name" value="AMP-binding"/>
    <property type="match status" value="1"/>
</dbReference>
<dbReference type="EMBL" id="JAMQAW010000133">
    <property type="protein sequence ID" value="MCM2394444.1"/>
    <property type="molecule type" value="Genomic_DNA"/>
</dbReference>
<dbReference type="CDD" id="cd05930">
    <property type="entry name" value="A_NRPS"/>
    <property type="match status" value="1"/>
</dbReference>
<name>A0ABT0V0X7_9ACTN</name>
<organism evidence="3 4">
    <name type="scientific">Streptomyces albipurpureus</name>
    <dbReference type="NCBI Taxonomy" id="2897419"/>
    <lineage>
        <taxon>Bacteria</taxon>
        <taxon>Bacillati</taxon>
        <taxon>Actinomycetota</taxon>
        <taxon>Actinomycetes</taxon>
        <taxon>Kitasatosporales</taxon>
        <taxon>Streptomycetaceae</taxon>
        <taxon>Streptomyces</taxon>
    </lineage>
</organism>
<accession>A0ABT0V0X7</accession>
<evidence type="ECO:0000259" key="2">
    <source>
        <dbReference type="Pfam" id="PF13193"/>
    </source>
</evidence>
<evidence type="ECO:0000313" key="4">
    <source>
        <dbReference type="Proteomes" id="UP001431429"/>
    </source>
</evidence>
<dbReference type="InterPro" id="IPR000873">
    <property type="entry name" value="AMP-dep_synth/lig_dom"/>
</dbReference>
<proteinExistence type="predicted"/>
<dbReference type="Gene3D" id="3.40.50.12780">
    <property type="entry name" value="N-terminal domain of ligase-like"/>
    <property type="match status" value="1"/>
</dbReference>
<protein>
    <submittedName>
        <fullName evidence="3">Amino acid adenylation domain-containing protein</fullName>
    </submittedName>
</protein>
<feature type="domain" description="AMP-dependent synthetase/ligase" evidence="1">
    <location>
        <begin position="1"/>
        <end position="197"/>
    </location>
</feature>
<dbReference type="PANTHER" id="PTHR45527">
    <property type="entry name" value="NONRIBOSOMAL PEPTIDE SYNTHETASE"/>
    <property type="match status" value="1"/>
</dbReference>
<keyword evidence="4" id="KW-1185">Reference proteome</keyword>
<dbReference type="InterPro" id="IPR042099">
    <property type="entry name" value="ANL_N_sf"/>
</dbReference>
<dbReference type="SUPFAM" id="SSF56801">
    <property type="entry name" value="Acetyl-CoA synthetase-like"/>
    <property type="match status" value="1"/>
</dbReference>
<evidence type="ECO:0000313" key="3">
    <source>
        <dbReference type="EMBL" id="MCM2394444.1"/>
    </source>
</evidence>
<dbReference type="InterPro" id="IPR045851">
    <property type="entry name" value="AMP-bd_C_sf"/>
</dbReference>
<dbReference type="InterPro" id="IPR025110">
    <property type="entry name" value="AMP-bd_C"/>
</dbReference>
<feature type="domain" description="AMP-binding enzyme C-terminal" evidence="2">
    <location>
        <begin position="259"/>
        <end position="335"/>
    </location>
</feature>
<evidence type="ECO:0000259" key="1">
    <source>
        <dbReference type="Pfam" id="PF00501"/>
    </source>
</evidence>
<dbReference type="PANTHER" id="PTHR45527:SF1">
    <property type="entry name" value="FATTY ACID SYNTHASE"/>
    <property type="match status" value="1"/>
</dbReference>
<dbReference type="Proteomes" id="UP001431429">
    <property type="component" value="Unassembled WGS sequence"/>
</dbReference>
<dbReference type="Gene3D" id="3.30.300.30">
    <property type="match status" value="1"/>
</dbReference>
<dbReference type="InterPro" id="IPR020845">
    <property type="entry name" value="AMP-binding_CS"/>
</dbReference>
<dbReference type="PROSITE" id="PS00455">
    <property type="entry name" value="AMP_BINDING"/>
    <property type="match status" value="1"/>
</dbReference>
<feature type="non-terminal residue" evidence="3">
    <location>
        <position position="1"/>
    </location>
</feature>
<dbReference type="Pfam" id="PF13193">
    <property type="entry name" value="AMP-binding_C"/>
    <property type="match status" value="1"/>
</dbReference>
<feature type="non-terminal residue" evidence="3">
    <location>
        <position position="375"/>
    </location>
</feature>
<reference evidence="3" key="1">
    <citation type="submission" date="2022-06" db="EMBL/GenBank/DDBJ databases">
        <title>Genome public.</title>
        <authorList>
            <person name="Sun Q."/>
        </authorList>
    </citation>
    <scope>NUCLEOTIDE SEQUENCE</scope>
    <source>
        <strain evidence="3">CWNU-1</strain>
    </source>
</reference>
<comment type="caution">
    <text evidence="3">The sequence shown here is derived from an EMBL/GenBank/DDBJ whole genome shotgun (WGS) entry which is preliminary data.</text>
</comment>
<dbReference type="RefSeq" id="WP_250924716.1">
    <property type="nucleotide sequence ID" value="NZ_JAMQAW010000133.1"/>
</dbReference>
<gene>
    <name evidence="3" type="ORF">NBG84_40300</name>
</gene>